<dbReference type="Gene3D" id="3.30.40.10">
    <property type="entry name" value="Zinc/RING finger domain, C3HC4 (zinc finger)"/>
    <property type="match status" value="1"/>
</dbReference>
<evidence type="ECO:0000256" key="13">
    <source>
        <dbReference type="ARBA" id="ARBA00060147"/>
    </source>
</evidence>
<dbReference type="FunFam" id="3.30.40.10:FF:000108">
    <property type="entry name" value="E3 ubiquitin-protein ligase MARCH7 isoform X1"/>
    <property type="match status" value="1"/>
</dbReference>
<feature type="non-terminal residue" evidence="20">
    <location>
        <position position="1"/>
    </location>
</feature>
<organism evidence="20 21">
    <name type="scientific">Helopsaltes ochotensis</name>
    <name type="common">Middendorff's grasshopper-warbler</name>
    <dbReference type="NCBI Taxonomy" id="3150915"/>
    <lineage>
        <taxon>Eukaryota</taxon>
        <taxon>Metazoa</taxon>
        <taxon>Chordata</taxon>
        <taxon>Craniata</taxon>
        <taxon>Vertebrata</taxon>
        <taxon>Euteleostomi</taxon>
        <taxon>Archelosauria</taxon>
        <taxon>Archosauria</taxon>
        <taxon>Dinosauria</taxon>
        <taxon>Saurischia</taxon>
        <taxon>Theropoda</taxon>
        <taxon>Coelurosauria</taxon>
        <taxon>Aves</taxon>
        <taxon>Neognathae</taxon>
        <taxon>Neoaves</taxon>
        <taxon>Telluraves</taxon>
        <taxon>Australaves</taxon>
        <taxon>Passeriformes</taxon>
        <taxon>Sylvioidea</taxon>
        <taxon>Locustellidae</taxon>
        <taxon>Helopsaltes</taxon>
    </lineage>
</organism>
<dbReference type="GO" id="GO:0016874">
    <property type="term" value="F:ligase activity"/>
    <property type="evidence" value="ECO:0007669"/>
    <property type="project" value="UniProtKB-KW"/>
</dbReference>
<sequence length="678" mass="75330">MESKPSRIPRRISVQASSSALGSRTGNSLSGAYSARESSWRLESGYQESSVLNSSSRDWRIGERDTRETPWKLTASSPTCYSGTLDHPHSGRFLGSRSRLSTSSSCHFTSGCYGESERTQGAYSRLHSQQQDSDSKRPKLSCTSTSSVRSNGLTAFSESSWRCSRIPRSSSVMLDSLGTDLVRDRTQLDRRADLSVNNLVDPSYSNSDFSPSTYLQDRPASSYAEGARPKENSLSTLRLNAPMNRQLPSDHQPSFFNRDSNMSSSRSSYSSRERRSELESPQRSMHPAFSLTAVRDETPSSSGSERVLSSQRSLNESAADSEGRRTTRQLLSRLASSMSSTFFSRRSSQDPLHTRSLGSEESTVVPRVRATTLSSSNGAAAPEVPGLQSSEASQGFSFLGRRWGLSGVSQNRSSDSDGESYRPDTESRSTGSWLSSSLRNRCTPLFSRRRREGRDESARISTSDTTARSQHIFRRRESVPPTLGSSLSDNLMITVDIIPSGWNQSDGQENGKSKTPPSRDPERLQKIKESLLLEDSEDEEGDLCRICQMSSASSDNLLIEPCKCTGSLQYVHQECMKKWLQSKINSGSSLEAVTTCELCKEKLHLNLEDFDIHELYRAHANEQVNYEFISSGLYLVVLLHLCEQRFSDMLGTANEASTRVRFINLARTLQAHMEDIES</sequence>
<keyword evidence="20" id="KW-0436">Ligase</keyword>
<feature type="region of interest" description="Disordered" evidence="18">
    <location>
        <begin position="340"/>
        <end position="367"/>
    </location>
</feature>
<evidence type="ECO:0000256" key="12">
    <source>
        <dbReference type="ARBA" id="ARBA00022990"/>
    </source>
</evidence>
<evidence type="ECO:0000256" key="15">
    <source>
        <dbReference type="ARBA" id="ARBA00079600"/>
    </source>
</evidence>
<dbReference type="GO" id="GO:0008270">
    <property type="term" value="F:zinc ion binding"/>
    <property type="evidence" value="ECO:0007669"/>
    <property type="project" value="UniProtKB-KW"/>
</dbReference>
<proteinExistence type="predicted"/>
<feature type="domain" description="RING-CH-type" evidence="19">
    <location>
        <begin position="536"/>
        <end position="606"/>
    </location>
</feature>
<dbReference type="InterPro" id="IPR052297">
    <property type="entry name" value="RING-CH-type_E3_ubiq-ligase"/>
</dbReference>
<dbReference type="SMART" id="SM00744">
    <property type="entry name" value="RINGv"/>
    <property type="match status" value="1"/>
</dbReference>
<keyword evidence="6" id="KW-0597">Phosphoprotein</keyword>
<evidence type="ECO:0000256" key="16">
    <source>
        <dbReference type="ARBA" id="ARBA00083915"/>
    </source>
</evidence>
<evidence type="ECO:0000256" key="1">
    <source>
        <dbReference type="ARBA" id="ARBA00000900"/>
    </source>
</evidence>
<reference evidence="21" key="1">
    <citation type="submission" date="2019-09" db="EMBL/GenBank/DDBJ databases">
        <title>Bird 10,000 Genomes (B10K) Project - Family phase.</title>
        <authorList>
            <person name="Zhang G."/>
        </authorList>
    </citation>
    <scope>NUCLEOTIDE SEQUENCE [LARGE SCALE GENOMIC DNA]</scope>
</reference>
<evidence type="ECO:0000256" key="6">
    <source>
        <dbReference type="ARBA" id="ARBA00022553"/>
    </source>
</evidence>
<feature type="region of interest" description="Disordered" evidence="18">
    <location>
        <begin position="1"/>
        <end position="33"/>
    </location>
</feature>
<keyword evidence="12" id="KW-0007">Acetylation</keyword>
<feature type="compositionally biased region" description="Polar residues" evidence="18">
    <location>
        <begin position="120"/>
        <end position="132"/>
    </location>
</feature>
<dbReference type="EC" id="2.3.2.27" evidence="4"/>
<feature type="compositionally biased region" description="Basic and acidic residues" evidence="18">
    <location>
        <begin position="509"/>
        <end position="522"/>
    </location>
</feature>
<feature type="compositionally biased region" description="Low complexity" evidence="18">
    <location>
        <begin position="258"/>
        <end position="270"/>
    </location>
</feature>
<accession>A0A7L1RXF4</accession>
<dbReference type="SUPFAM" id="SSF57850">
    <property type="entry name" value="RING/U-box"/>
    <property type="match status" value="1"/>
</dbReference>
<dbReference type="AlphaFoldDB" id="A0A7L1RXF4"/>
<keyword evidence="21" id="KW-1185">Reference proteome</keyword>
<comment type="pathway">
    <text evidence="3">Protein modification; protein ubiquitination.</text>
</comment>
<evidence type="ECO:0000256" key="3">
    <source>
        <dbReference type="ARBA" id="ARBA00004906"/>
    </source>
</evidence>
<dbReference type="CDD" id="cd16812">
    <property type="entry name" value="RING_CH-C4HC3_MARCH7"/>
    <property type="match status" value="1"/>
</dbReference>
<evidence type="ECO:0000256" key="7">
    <source>
        <dbReference type="ARBA" id="ARBA00022679"/>
    </source>
</evidence>
<dbReference type="PROSITE" id="PS51292">
    <property type="entry name" value="ZF_RING_CH"/>
    <property type="match status" value="1"/>
</dbReference>
<evidence type="ECO:0000256" key="14">
    <source>
        <dbReference type="ARBA" id="ARBA00069013"/>
    </source>
</evidence>
<evidence type="ECO:0000256" key="11">
    <source>
        <dbReference type="ARBA" id="ARBA00022833"/>
    </source>
</evidence>
<feature type="non-terminal residue" evidence="20">
    <location>
        <position position="678"/>
    </location>
</feature>
<evidence type="ECO:0000256" key="18">
    <source>
        <dbReference type="SAM" id="MobiDB-lite"/>
    </source>
</evidence>
<dbReference type="GO" id="GO:0005737">
    <property type="term" value="C:cytoplasm"/>
    <property type="evidence" value="ECO:0007669"/>
    <property type="project" value="UniProtKB-SubCell"/>
</dbReference>
<gene>
    <name evidence="20" type="primary">March7</name>
    <name evidence="20" type="ORF">LOCOCH_R00898</name>
</gene>
<feature type="compositionally biased region" description="Polar residues" evidence="18">
    <location>
        <begin position="199"/>
        <end position="215"/>
    </location>
</feature>
<evidence type="ECO:0000313" key="21">
    <source>
        <dbReference type="Proteomes" id="UP000572057"/>
    </source>
</evidence>
<feature type="region of interest" description="Disordered" evidence="18">
    <location>
        <begin position="500"/>
        <end position="522"/>
    </location>
</feature>
<dbReference type="Proteomes" id="UP000572057">
    <property type="component" value="Unassembled WGS sequence"/>
</dbReference>
<dbReference type="PANTHER" id="PTHR14471:SF1">
    <property type="entry name" value="E3 UBIQUITIN-PROTEIN LIGASE MARCHF7"/>
    <property type="match status" value="1"/>
</dbReference>
<dbReference type="GO" id="GO:0005634">
    <property type="term" value="C:nucleus"/>
    <property type="evidence" value="ECO:0007669"/>
    <property type="project" value="TreeGrafter"/>
</dbReference>
<evidence type="ECO:0000259" key="19">
    <source>
        <dbReference type="PROSITE" id="PS51292"/>
    </source>
</evidence>
<comment type="catalytic activity">
    <reaction evidence="1">
        <text>S-ubiquitinyl-[E2 ubiquitin-conjugating enzyme]-L-cysteine + [acceptor protein]-L-lysine = [E2 ubiquitin-conjugating enzyme]-L-cysteine + N(6)-ubiquitinyl-[acceptor protein]-L-lysine.</text>
        <dbReference type="EC" id="2.3.2.27"/>
    </reaction>
</comment>
<feature type="compositionally biased region" description="Polar residues" evidence="18">
    <location>
        <begin position="246"/>
        <end position="257"/>
    </location>
</feature>
<keyword evidence="5" id="KW-0963">Cytoplasm</keyword>
<dbReference type="GO" id="GO:0031624">
    <property type="term" value="F:ubiquitin conjugating enzyme binding"/>
    <property type="evidence" value="ECO:0007669"/>
    <property type="project" value="TreeGrafter"/>
</dbReference>
<evidence type="ECO:0000256" key="8">
    <source>
        <dbReference type="ARBA" id="ARBA00022723"/>
    </source>
</evidence>
<dbReference type="Pfam" id="PF12906">
    <property type="entry name" value="RINGv"/>
    <property type="match status" value="1"/>
</dbReference>
<feature type="compositionally biased region" description="Polar residues" evidence="18">
    <location>
        <begin position="460"/>
        <end position="469"/>
    </location>
</feature>
<keyword evidence="8" id="KW-0479">Metal-binding</keyword>
<dbReference type="InterPro" id="IPR013083">
    <property type="entry name" value="Znf_RING/FYVE/PHD"/>
</dbReference>
<dbReference type="PANTHER" id="PTHR14471">
    <property type="entry name" value="MARCH7/10 E3 UBIQUITIN PROTEIN LIGASE FAMILY MEMBER"/>
    <property type="match status" value="1"/>
</dbReference>
<dbReference type="GO" id="GO:0061630">
    <property type="term" value="F:ubiquitin protein ligase activity"/>
    <property type="evidence" value="ECO:0007669"/>
    <property type="project" value="UniProtKB-EC"/>
</dbReference>
<protein>
    <recommendedName>
        <fullName evidence="14">E3 ubiquitin-protein ligase MARCHF7</fullName>
        <ecNumber evidence="4">2.3.2.27</ecNumber>
    </recommendedName>
    <alternativeName>
        <fullName evidence="16">Membrane-associated RING finger protein 7</fullName>
    </alternativeName>
    <alternativeName>
        <fullName evidence="15">Membrane-associated RING-CH protein VII</fullName>
    </alternativeName>
    <alternativeName>
        <fullName evidence="17">RING-type E3 ubiquitin transferase MARCHF7</fullName>
    </alternativeName>
</protein>
<dbReference type="EMBL" id="VXBM01000614">
    <property type="protein sequence ID" value="NXO40699.1"/>
    <property type="molecule type" value="Genomic_DNA"/>
</dbReference>
<feature type="compositionally biased region" description="Polar residues" evidence="18">
    <location>
        <begin position="14"/>
        <end position="31"/>
    </location>
</feature>
<comment type="caution">
    <text evidence="20">The sequence shown here is derived from an EMBL/GenBank/DDBJ whole genome shotgun (WGS) entry which is preliminary data.</text>
</comment>
<evidence type="ECO:0000256" key="10">
    <source>
        <dbReference type="ARBA" id="ARBA00022786"/>
    </source>
</evidence>
<keyword evidence="7" id="KW-0808">Transferase</keyword>
<evidence type="ECO:0000313" key="20">
    <source>
        <dbReference type="EMBL" id="NXO40699.1"/>
    </source>
</evidence>
<keyword evidence="9" id="KW-0863">Zinc-finger</keyword>
<keyword evidence="10" id="KW-0833">Ubl conjugation pathway</keyword>
<feature type="compositionally biased region" description="Basic and acidic residues" evidence="18">
    <location>
        <begin position="271"/>
        <end position="280"/>
    </location>
</feature>
<evidence type="ECO:0000256" key="17">
    <source>
        <dbReference type="ARBA" id="ARBA00084030"/>
    </source>
</evidence>
<evidence type="ECO:0000256" key="2">
    <source>
        <dbReference type="ARBA" id="ARBA00004496"/>
    </source>
</evidence>
<feature type="region of interest" description="Disordered" evidence="18">
    <location>
        <begin position="199"/>
        <end position="326"/>
    </location>
</feature>
<evidence type="ECO:0000256" key="9">
    <source>
        <dbReference type="ARBA" id="ARBA00022771"/>
    </source>
</evidence>
<keyword evidence="11" id="KW-0862">Zinc</keyword>
<feature type="region of interest" description="Disordered" evidence="18">
    <location>
        <begin position="407"/>
        <end position="486"/>
    </location>
</feature>
<name>A0A7L1RXF4_9PASS</name>
<dbReference type="InterPro" id="IPR011016">
    <property type="entry name" value="Znf_RING-CH"/>
</dbReference>
<feature type="region of interest" description="Disordered" evidence="18">
    <location>
        <begin position="120"/>
        <end position="147"/>
    </location>
</feature>
<dbReference type="GO" id="GO:0043130">
    <property type="term" value="F:ubiquitin binding"/>
    <property type="evidence" value="ECO:0007669"/>
    <property type="project" value="TreeGrafter"/>
</dbReference>
<evidence type="ECO:0000256" key="5">
    <source>
        <dbReference type="ARBA" id="ARBA00022490"/>
    </source>
</evidence>
<comment type="subcellular location">
    <subcellularLocation>
        <location evidence="2">Cytoplasm</location>
    </subcellularLocation>
</comment>
<dbReference type="OrthoDB" id="2154780at2759"/>
<comment type="function">
    <text evidence="13">E3 ubiquitin-protein ligase which may specifically enhance the E2 activity of HIP2. E3 ubiquitin ligases accept ubiquitin from an E2 ubiquitin-conjugating enzyme in the form of a thioester and then directly transfer the ubiquitin to targeted substrates. May be involved in T-cell proliferation by regulating LIF secretion. May play a role in lysosome homeostasis. Promotes 'Lys-6', 'Lys-11' and 'Lys-63'-linked mixed polyubiquitination on ATG14 leading to the inhibition of autophagy by impairing the interaction between ATG14 and STX7. Participates in the dopamine-mediated negative regulation of the NLRP3 inflammasome by promoting its uibiquitination and subsequent degradation.</text>
</comment>
<dbReference type="GO" id="GO:0051865">
    <property type="term" value="P:protein autoubiquitination"/>
    <property type="evidence" value="ECO:0007669"/>
    <property type="project" value="TreeGrafter"/>
</dbReference>
<feature type="compositionally biased region" description="Polar residues" evidence="18">
    <location>
        <begin position="299"/>
        <end position="318"/>
    </location>
</feature>
<evidence type="ECO:0000256" key="4">
    <source>
        <dbReference type="ARBA" id="ARBA00012483"/>
    </source>
</evidence>
<feature type="compositionally biased region" description="Low complexity" evidence="18">
    <location>
        <begin position="428"/>
        <end position="439"/>
    </location>
</feature>